<evidence type="ECO:0000313" key="5">
    <source>
        <dbReference type="WBParaSite" id="maker-uti_cns_0013718-snap-gene-0.4-mRNA-1"/>
    </source>
</evidence>
<evidence type="ECO:0000313" key="3">
    <source>
        <dbReference type="Proteomes" id="UP000095280"/>
    </source>
</evidence>
<name>A0A1I8IKZ4_9PLAT</name>
<dbReference type="GO" id="GO:0005509">
    <property type="term" value="F:calcium ion binding"/>
    <property type="evidence" value="ECO:0007669"/>
    <property type="project" value="InterPro"/>
</dbReference>
<dbReference type="SUPFAM" id="SSF47473">
    <property type="entry name" value="EF-hand"/>
    <property type="match status" value="1"/>
</dbReference>
<protein>
    <submittedName>
        <fullName evidence="4 5">EF-hand domain-containing protein</fullName>
    </submittedName>
</protein>
<dbReference type="InterPro" id="IPR002048">
    <property type="entry name" value="EF_hand_dom"/>
</dbReference>
<organism evidence="3 5">
    <name type="scientific">Macrostomum lignano</name>
    <dbReference type="NCBI Taxonomy" id="282301"/>
    <lineage>
        <taxon>Eukaryota</taxon>
        <taxon>Metazoa</taxon>
        <taxon>Spiralia</taxon>
        <taxon>Lophotrochozoa</taxon>
        <taxon>Platyhelminthes</taxon>
        <taxon>Rhabditophora</taxon>
        <taxon>Macrostomorpha</taxon>
        <taxon>Macrostomida</taxon>
        <taxon>Macrostomidae</taxon>
        <taxon>Macrostomum</taxon>
    </lineage>
</organism>
<dbReference type="Pfam" id="PF13499">
    <property type="entry name" value="EF-hand_7"/>
    <property type="match status" value="1"/>
</dbReference>
<evidence type="ECO:0000256" key="1">
    <source>
        <dbReference type="ARBA" id="ARBA00022837"/>
    </source>
</evidence>
<dbReference type="WBParaSite" id="maker-uti_cns_0010978-snap-gene-0.5-mRNA-1">
    <property type="protein sequence ID" value="maker-uti_cns_0010978-snap-gene-0.5-mRNA-1"/>
    <property type="gene ID" value="maker-uti_cns_0010978-snap-gene-0.5"/>
</dbReference>
<accession>A0A1I8IKZ4</accession>
<dbReference type="InterPro" id="IPR011992">
    <property type="entry name" value="EF-hand-dom_pair"/>
</dbReference>
<dbReference type="Proteomes" id="UP000095280">
    <property type="component" value="Unplaced"/>
</dbReference>
<keyword evidence="3" id="KW-1185">Reference proteome</keyword>
<evidence type="ECO:0000259" key="2">
    <source>
        <dbReference type="PROSITE" id="PS50222"/>
    </source>
</evidence>
<dbReference type="Pfam" id="PF13202">
    <property type="entry name" value="EF-hand_5"/>
    <property type="match status" value="1"/>
</dbReference>
<feature type="domain" description="EF-hand" evidence="2">
    <location>
        <begin position="1"/>
        <end position="31"/>
    </location>
</feature>
<dbReference type="PROSITE" id="PS50222">
    <property type="entry name" value="EF_HAND_2"/>
    <property type="match status" value="1"/>
</dbReference>
<dbReference type="CDD" id="cd00051">
    <property type="entry name" value="EFh"/>
    <property type="match status" value="1"/>
</dbReference>
<keyword evidence="1" id="KW-0106">Calcium</keyword>
<proteinExistence type="predicted"/>
<dbReference type="InterPro" id="IPR018247">
    <property type="entry name" value="EF_Hand_1_Ca_BS"/>
</dbReference>
<dbReference type="AlphaFoldDB" id="A0A1I8IKZ4"/>
<dbReference type="PROSITE" id="PS00018">
    <property type="entry name" value="EF_HAND_1"/>
    <property type="match status" value="1"/>
</dbReference>
<dbReference type="Gene3D" id="1.10.238.10">
    <property type="entry name" value="EF-hand"/>
    <property type="match status" value="1"/>
</dbReference>
<reference evidence="4 5" key="1">
    <citation type="submission" date="2016-11" db="UniProtKB">
        <authorList>
            <consortium name="WormBaseParasite"/>
        </authorList>
    </citation>
    <scope>IDENTIFICATION</scope>
</reference>
<dbReference type="WBParaSite" id="maker-uti_cns_0013718-snap-gene-0.4-mRNA-1">
    <property type="protein sequence ID" value="maker-uti_cns_0013718-snap-gene-0.4-mRNA-1"/>
    <property type="gene ID" value="maker-uti_cns_0013718-snap-gene-0.4"/>
</dbReference>
<evidence type="ECO:0000313" key="4">
    <source>
        <dbReference type="WBParaSite" id="maker-uti_cns_0010978-snap-gene-0.5-mRNA-1"/>
    </source>
</evidence>
<sequence length="75" mass="8130">LWRSFHYFDSDSSGAIEAGEFGNHFNEDGSGRLSREQLALALTSFGAEPLSEAELETIFQMGDRDGSGDLSIDGN</sequence>